<name>A0AAV1H761_XYRNO</name>
<reference evidence="2" key="1">
    <citation type="submission" date="2023-08" db="EMBL/GenBank/DDBJ databases">
        <authorList>
            <person name="Alioto T."/>
            <person name="Alioto T."/>
            <person name="Gomez Garrido J."/>
        </authorList>
    </citation>
    <scope>NUCLEOTIDE SEQUENCE</scope>
</reference>
<evidence type="ECO:0000313" key="3">
    <source>
        <dbReference type="Proteomes" id="UP001178508"/>
    </source>
</evidence>
<feature type="compositionally biased region" description="Polar residues" evidence="1">
    <location>
        <begin position="12"/>
        <end position="43"/>
    </location>
</feature>
<feature type="region of interest" description="Disordered" evidence="1">
    <location>
        <begin position="12"/>
        <end position="45"/>
    </location>
</feature>
<organism evidence="2 3">
    <name type="scientific">Xyrichtys novacula</name>
    <name type="common">Pearly razorfish</name>
    <name type="synonym">Hemipteronotus novacula</name>
    <dbReference type="NCBI Taxonomy" id="13765"/>
    <lineage>
        <taxon>Eukaryota</taxon>
        <taxon>Metazoa</taxon>
        <taxon>Chordata</taxon>
        <taxon>Craniata</taxon>
        <taxon>Vertebrata</taxon>
        <taxon>Euteleostomi</taxon>
        <taxon>Actinopterygii</taxon>
        <taxon>Neopterygii</taxon>
        <taxon>Teleostei</taxon>
        <taxon>Neoteleostei</taxon>
        <taxon>Acanthomorphata</taxon>
        <taxon>Eupercaria</taxon>
        <taxon>Labriformes</taxon>
        <taxon>Labridae</taxon>
        <taxon>Xyrichtys</taxon>
    </lineage>
</organism>
<dbReference type="AlphaFoldDB" id="A0AAV1H761"/>
<protein>
    <submittedName>
        <fullName evidence="2">Uncharacterized protein</fullName>
    </submittedName>
</protein>
<keyword evidence="3" id="KW-1185">Reference proteome</keyword>
<dbReference type="Proteomes" id="UP001178508">
    <property type="component" value="Chromosome 20"/>
</dbReference>
<gene>
    <name evidence="2" type="ORF">XNOV1_A024418</name>
</gene>
<dbReference type="EMBL" id="OY660883">
    <property type="protein sequence ID" value="CAJ1081771.1"/>
    <property type="molecule type" value="Genomic_DNA"/>
</dbReference>
<evidence type="ECO:0000256" key="1">
    <source>
        <dbReference type="SAM" id="MobiDB-lite"/>
    </source>
</evidence>
<evidence type="ECO:0000313" key="2">
    <source>
        <dbReference type="EMBL" id="CAJ1081771.1"/>
    </source>
</evidence>
<accession>A0AAV1H761</accession>
<sequence length="95" mass="10052">MDKWLKRINCTSRESSTATTSQPTCEEANASNNNPGYSSTLPSNFDLDAGSSADVASEAVSIATDSGVGCRVSLCKKAYSASLRQEDDLVKKAQI</sequence>
<proteinExistence type="predicted"/>